<name>A0ABW6HSP7_9FLAO</name>
<dbReference type="InterPro" id="IPR025048">
    <property type="entry name" value="DUF3987"/>
</dbReference>
<accession>A0ABW6HSP7</accession>
<organism evidence="2 3">
    <name type="scientific">Flavobacterium xylosi</name>
    <dbReference type="NCBI Taxonomy" id="3230415"/>
    <lineage>
        <taxon>Bacteria</taxon>
        <taxon>Pseudomonadati</taxon>
        <taxon>Bacteroidota</taxon>
        <taxon>Flavobacteriia</taxon>
        <taxon>Flavobacteriales</taxon>
        <taxon>Flavobacteriaceae</taxon>
        <taxon>Flavobacterium</taxon>
    </lineage>
</organism>
<proteinExistence type="predicted"/>
<keyword evidence="3" id="KW-1185">Reference proteome</keyword>
<keyword evidence="1" id="KW-1133">Transmembrane helix</keyword>
<evidence type="ECO:0000313" key="2">
    <source>
        <dbReference type="EMBL" id="MFE3866474.1"/>
    </source>
</evidence>
<keyword evidence="1" id="KW-0472">Membrane</keyword>
<dbReference type="EMBL" id="JBHZPZ010000001">
    <property type="protein sequence ID" value="MFE3866474.1"/>
    <property type="molecule type" value="Genomic_DNA"/>
</dbReference>
<gene>
    <name evidence="2" type="ORF">ACFX5E_00125</name>
</gene>
<feature type="transmembrane region" description="Helical" evidence="1">
    <location>
        <begin position="56"/>
        <end position="75"/>
    </location>
</feature>
<sequence length="446" mass="51244">MELNNLKDIKDNIEGIVLSKRETSKKLLNEIIDSFPLQIKTLIEQNFEHKRIPKEYLFSSILFAFSNAGGLAYSLTSMNYTNYPNLFLVIIGSRGDTKSAPMDIATNPLNYYDNERYNEYRVACDQENDPNNKPIRKRLLIQNASIESMKYEHSKNPYSIGIYYDEFMYVFDKMSNSKSPDGADLRSFLLSCFNNGFIDISRRTTDNFRMEQTFVTLLGSVQTQFTSKLFANGNLESGLIDRILFTPKLTSNPKLSKVKINKSVLDSYNILINNLLSSRNETENFSEVKSIELKLQQEAEQKIYDYTQKLIDLQEKSDEIIKAYLAKLMIYVHKLTLLVHLINNSQNSNFESSIEPKSVDIAIKICGFYFNNFQIILEENCKSEEKKINVDDMIKMAMKNNGQQKDVVAITGLNKSTISRRWGDILSNQQLATSTKNIETSNENNP</sequence>
<dbReference type="Proteomes" id="UP001600109">
    <property type="component" value="Unassembled WGS sequence"/>
</dbReference>
<protein>
    <submittedName>
        <fullName evidence="2">DUF3987 domain-containing protein</fullName>
    </submittedName>
</protein>
<dbReference type="RefSeq" id="WP_379853130.1">
    <property type="nucleotide sequence ID" value="NZ_JBHZPZ010000001.1"/>
</dbReference>
<comment type="caution">
    <text evidence="2">The sequence shown here is derived from an EMBL/GenBank/DDBJ whole genome shotgun (WGS) entry which is preliminary data.</text>
</comment>
<reference evidence="2 3" key="1">
    <citation type="submission" date="2024-06" db="EMBL/GenBank/DDBJ databases">
        <title>Flavobacterium spp. isolated from glacier.</title>
        <authorList>
            <person name="Han D."/>
        </authorList>
    </citation>
    <scope>NUCLEOTIDE SEQUENCE [LARGE SCALE GENOMIC DNA]</scope>
    <source>
        <strain evidence="2 3">LS2P90</strain>
    </source>
</reference>
<evidence type="ECO:0000256" key="1">
    <source>
        <dbReference type="SAM" id="Phobius"/>
    </source>
</evidence>
<keyword evidence="1" id="KW-0812">Transmembrane</keyword>
<evidence type="ECO:0000313" key="3">
    <source>
        <dbReference type="Proteomes" id="UP001600109"/>
    </source>
</evidence>
<dbReference type="Pfam" id="PF13148">
    <property type="entry name" value="DUF3987"/>
    <property type="match status" value="1"/>
</dbReference>